<protein>
    <submittedName>
        <fullName evidence="1">Histone acetyltransferase type B subunit 2</fullName>
    </submittedName>
</protein>
<evidence type="ECO:0000313" key="2">
    <source>
        <dbReference type="Proteomes" id="UP001152531"/>
    </source>
</evidence>
<dbReference type="Proteomes" id="UP001152531">
    <property type="component" value="Unassembled WGS sequence"/>
</dbReference>
<gene>
    <name evidence="1" type="ORF">CLIB1444_05S01244</name>
</gene>
<name>A0ACA9Y7M0_9ASCO</name>
<keyword evidence="2" id="KW-1185">Reference proteome</keyword>
<organism evidence="1 2">
    <name type="scientific">[Candida] jaroonii</name>
    <dbReference type="NCBI Taxonomy" id="467808"/>
    <lineage>
        <taxon>Eukaryota</taxon>
        <taxon>Fungi</taxon>
        <taxon>Dikarya</taxon>
        <taxon>Ascomycota</taxon>
        <taxon>Saccharomycotina</taxon>
        <taxon>Pichiomycetes</taxon>
        <taxon>Debaryomycetaceae</taxon>
        <taxon>Yamadazyma</taxon>
    </lineage>
</organism>
<dbReference type="EMBL" id="CALSDN010000005">
    <property type="protein sequence ID" value="CAH6720994.1"/>
    <property type="molecule type" value="Genomic_DNA"/>
</dbReference>
<sequence>MTEPVDSQLDEKIQLQYRVWKKNTPFLYDYISTYSLLWPSLCVSFFPDLETTVESQEVLLQRLLLGTFTLGQSIDSISMLQLPYYKNLNQNLDIDRLNFNPDKLEFELGKVSKKKMSVLQKINHLGDVNKLRYMPQNADIIASGNNMGNLVIYNRTKHSSYNTINTDINTPDLILGEQEIDENQDIYAIDWNRQIEGMIASGKMNGRIDIYDIKSQFKDKDNTTIKPIKSILNVAGVNDIEWVRQHDSIFCIVDEAGHLKLIDMRTDSPTIDKKILPNAINSVSINPMNQQYLSTGDSKGVVEVWDIRNLDQGTSLFNLSHHTDSITQVKWHPKFHNILASSSSDKFLKIFDVDKQPDPLIFNHGGHMLGVNDFDWSLHDDWMVASVADDNSLHVWKPSKEIVKSYS</sequence>
<accession>A0ACA9Y7M0</accession>
<comment type="caution">
    <text evidence="1">The sequence shown here is derived from an EMBL/GenBank/DDBJ whole genome shotgun (WGS) entry which is preliminary data.</text>
</comment>
<proteinExistence type="predicted"/>
<reference evidence="1" key="1">
    <citation type="submission" date="2022-06" db="EMBL/GenBank/DDBJ databases">
        <authorList>
            <person name="Legras J.-L."/>
            <person name="Devillers H."/>
            <person name="Grondin C."/>
        </authorList>
    </citation>
    <scope>NUCLEOTIDE SEQUENCE</scope>
    <source>
        <strain evidence="1">CLIB 1444</strain>
    </source>
</reference>
<evidence type="ECO:0000313" key="1">
    <source>
        <dbReference type="EMBL" id="CAH6720994.1"/>
    </source>
</evidence>